<evidence type="ECO:0000256" key="4">
    <source>
        <dbReference type="ARBA" id="ARBA00022840"/>
    </source>
</evidence>
<proteinExistence type="inferred from homology"/>
<dbReference type="EMBL" id="CP030032">
    <property type="protein sequence ID" value="AWV89062.1"/>
    <property type="molecule type" value="Genomic_DNA"/>
</dbReference>
<dbReference type="InterPro" id="IPR003960">
    <property type="entry name" value="ATPase_AAA_CS"/>
</dbReference>
<dbReference type="InterPro" id="IPR029067">
    <property type="entry name" value="CDC48_domain_2-like_sf"/>
</dbReference>
<evidence type="ECO:0000256" key="5">
    <source>
        <dbReference type="RuleBase" id="RU003651"/>
    </source>
</evidence>
<keyword evidence="4 5" id="KW-0067">ATP-binding</keyword>
<dbReference type="SMART" id="SM01072">
    <property type="entry name" value="CDC48_2"/>
    <property type="match status" value="1"/>
</dbReference>
<keyword evidence="3 5" id="KW-0547">Nucleotide-binding</keyword>
<evidence type="ECO:0000259" key="9">
    <source>
        <dbReference type="SMART" id="SM01073"/>
    </source>
</evidence>
<dbReference type="InterPro" id="IPR041569">
    <property type="entry name" value="AAA_lid_3"/>
</dbReference>
<dbReference type="OrthoDB" id="9809379at2"/>
<dbReference type="NCBIfam" id="TIGR01243">
    <property type="entry name" value="CDC48"/>
    <property type="match status" value="1"/>
</dbReference>
<sequence length="767" mass="84547">MRGMTNEIEKKIIELQVAGANERDVGKGGARVSKEVFEKLGIRQGDIIEIRGARSTAAIALPPFSEDETLPIIRLDGLIRANAGVSMGDKVEVLAGQPKPAQKVVVAPAHENMRLQGSGEALMRTLIERPLSAGDVVSTSVYRREPGMSQGQFPEDVFRQFFQQRAFGLQEIRLQVVATKPKGIVQVSKDTEIELRPERVAPEETRRAQVTYDDLGGLGDAVAQVREMIELPLKQPALFQRLGIDPPKGVLLHGPPGTGKTLLARAVANESDAAFFHVAGPEIMGKHYGESEERLREIFDEAQRNAPAIVFFDEIDSIAPKREQTTGETERRIVAQLLTLMDGLEARENVVVVATTNRVDAVDEALRRPGRFDREIVIGVPDQEGRNQILNIHTRGMPLKDDVKIEELSRKTYGFVGADLAALAREAAMETLRRNLPDIDLNREEIDPKVLENLIVTREDFLDALKRVQPSALREIMIQVPDVRWADIGGLEAAKTQLREGVELPLQHPEAFERMGIRPARGFLLYGPPGTGKTLIAKAVAREAEANFLSIKSSDLLSKWYGESEKQIARLFARARQVAPTVIFIDEIDSLAPQRGSGLGEPAVTERVVNTLLAEMDGLEGLGDIVVIGATNRPTLLDPALLRPGRFDEIVYIPVPDDEGRLKILEIHTDAMPLADDVDLNSLVERTPRFTGADLENLVRRAGLNALRMDLTSATIPMSAFEDALKDSYPSVTVEMEKEYEEMSVELKRENPSGRGRLGFSTGDASN</sequence>
<dbReference type="InterPro" id="IPR009010">
    <property type="entry name" value="Asp_de-COase-like_dom_sf"/>
</dbReference>
<dbReference type="InterPro" id="IPR027417">
    <property type="entry name" value="P-loop_NTPase"/>
</dbReference>
<feature type="region of interest" description="Disordered" evidence="6">
    <location>
        <begin position="745"/>
        <end position="767"/>
    </location>
</feature>
<evidence type="ECO:0000256" key="1">
    <source>
        <dbReference type="ARBA" id="ARBA00009833"/>
    </source>
</evidence>
<dbReference type="FunFam" id="2.40.40.20:FF:000007">
    <property type="entry name" value="AAA family ATPase"/>
    <property type="match status" value="1"/>
</dbReference>
<dbReference type="FunFam" id="1.10.8.60:FF:000057">
    <property type="entry name" value="AAA family ATPase, CDC48 subfamily"/>
    <property type="match status" value="1"/>
</dbReference>
<dbReference type="Pfam" id="PF00004">
    <property type="entry name" value="AAA"/>
    <property type="match status" value="2"/>
</dbReference>
<dbReference type="Gene3D" id="3.10.330.10">
    <property type="match status" value="1"/>
</dbReference>
<feature type="domain" description="AAA+ ATPase" evidence="7">
    <location>
        <begin position="519"/>
        <end position="657"/>
    </location>
</feature>
<dbReference type="Pfam" id="PF17862">
    <property type="entry name" value="AAA_lid_3"/>
    <property type="match status" value="2"/>
</dbReference>
<evidence type="ECO:0000259" key="8">
    <source>
        <dbReference type="SMART" id="SM01072"/>
    </source>
</evidence>
<name>A0A2Z4FJE6_9DELT</name>
<dbReference type="PANTHER" id="PTHR23077">
    <property type="entry name" value="AAA-FAMILY ATPASE"/>
    <property type="match status" value="1"/>
</dbReference>
<evidence type="ECO:0000256" key="3">
    <source>
        <dbReference type="ARBA" id="ARBA00022741"/>
    </source>
</evidence>
<dbReference type="PROSITE" id="PS00674">
    <property type="entry name" value="AAA"/>
    <property type="match status" value="2"/>
</dbReference>
<dbReference type="Pfam" id="PF02933">
    <property type="entry name" value="CDC48_2"/>
    <property type="match status" value="1"/>
</dbReference>
<dbReference type="KEGG" id="bsed:DN745_06825"/>
<dbReference type="InterPro" id="IPR050168">
    <property type="entry name" value="AAA_ATPase_domain"/>
</dbReference>
<dbReference type="InterPro" id="IPR004201">
    <property type="entry name" value="Cdc48_dom2"/>
</dbReference>
<dbReference type="GO" id="GO:0005737">
    <property type="term" value="C:cytoplasm"/>
    <property type="evidence" value="ECO:0007669"/>
    <property type="project" value="UniProtKB-ARBA"/>
</dbReference>
<dbReference type="GO" id="GO:0005524">
    <property type="term" value="F:ATP binding"/>
    <property type="evidence" value="ECO:0007669"/>
    <property type="project" value="UniProtKB-KW"/>
</dbReference>
<dbReference type="FunFam" id="3.40.50.300:FF:000018">
    <property type="entry name" value="Cell division control 48"/>
    <property type="match status" value="1"/>
</dbReference>
<dbReference type="SUPFAM" id="SSF54585">
    <property type="entry name" value="Cdc48 domain 2-like"/>
    <property type="match status" value="1"/>
</dbReference>
<dbReference type="GO" id="GO:0016887">
    <property type="term" value="F:ATP hydrolysis activity"/>
    <property type="evidence" value="ECO:0007669"/>
    <property type="project" value="InterPro"/>
</dbReference>
<dbReference type="Gene3D" id="2.40.40.20">
    <property type="match status" value="1"/>
</dbReference>
<dbReference type="SUPFAM" id="SSF50692">
    <property type="entry name" value="ADC-like"/>
    <property type="match status" value="1"/>
</dbReference>
<organism evidence="10 11">
    <name type="scientific">Bradymonas sediminis</name>
    <dbReference type="NCBI Taxonomy" id="1548548"/>
    <lineage>
        <taxon>Bacteria</taxon>
        <taxon>Deltaproteobacteria</taxon>
        <taxon>Bradymonadales</taxon>
        <taxon>Bradymonadaceae</taxon>
        <taxon>Bradymonas</taxon>
    </lineage>
</organism>
<dbReference type="Gene3D" id="1.10.8.60">
    <property type="match status" value="2"/>
</dbReference>
<evidence type="ECO:0000313" key="11">
    <source>
        <dbReference type="Proteomes" id="UP000249799"/>
    </source>
</evidence>
<dbReference type="Pfam" id="PF02359">
    <property type="entry name" value="CDC48_N"/>
    <property type="match status" value="1"/>
</dbReference>
<dbReference type="Proteomes" id="UP000249799">
    <property type="component" value="Chromosome"/>
</dbReference>
<dbReference type="CDD" id="cd19503">
    <property type="entry name" value="RecA-like_CDC48_NLV2_r1-like"/>
    <property type="match status" value="1"/>
</dbReference>
<dbReference type="AlphaFoldDB" id="A0A2Z4FJE6"/>
<dbReference type="SUPFAM" id="SSF52540">
    <property type="entry name" value="P-loop containing nucleoside triphosphate hydrolases"/>
    <property type="match status" value="2"/>
</dbReference>
<evidence type="ECO:0000313" key="10">
    <source>
        <dbReference type="EMBL" id="AWV89062.1"/>
    </source>
</evidence>
<dbReference type="InterPro" id="IPR003593">
    <property type="entry name" value="AAA+_ATPase"/>
</dbReference>
<feature type="domain" description="CDC48 N-terminal subdomain" evidence="9">
    <location>
        <begin position="14"/>
        <end position="98"/>
    </location>
</feature>
<dbReference type="PANTHER" id="PTHR23077:SF171">
    <property type="entry name" value="NUCLEAR VALOSIN-CONTAINING PROTEIN-LIKE"/>
    <property type="match status" value="1"/>
</dbReference>
<protein>
    <submittedName>
        <fullName evidence="10">AAA family ATPase</fullName>
    </submittedName>
</protein>
<feature type="domain" description="CDC48" evidence="8">
    <location>
        <begin position="114"/>
        <end position="202"/>
    </location>
</feature>
<gene>
    <name evidence="10" type="ORF">DN745_06825</name>
</gene>
<evidence type="ECO:0000256" key="2">
    <source>
        <dbReference type="ARBA" id="ARBA00022737"/>
    </source>
</evidence>
<dbReference type="InterPro" id="IPR003959">
    <property type="entry name" value="ATPase_AAA_core"/>
</dbReference>
<reference evidence="10 11" key="1">
    <citation type="submission" date="2018-06" db="EMBL/GenBank/DDBJ databases">
        <title>Lujinxingia sediminis gen. nov. sp. nov., a new facultative anaerobic member of the class Deltaproteobacteria, and proposal of Lujinxingaceae fam. nov.</title>
        <authorList>
            <person name="Guo L.-Y."/>
            <person name="Li C.-M."/>
            <person name="Wang S."/>
            <person name="Du Z.-J."/>
        </authorList>
    </citation>
    <scope>NUCLEOTIDE SEQUENCE [LARGE SCALE GENOMIC DNA]</scope>
    <source>
        <strain evidence="10 11">FA350</strain>
    </source>
</reference>
<dbReference type="InterPro" id="IPR005938">
    <property type="entry name" value="AAA_ATPase_CDC48"/>
</dbReference>
<keyword evidence="2" id="KW-0677">Repeat</keyword>
<dbReference type="Gene3D" id="3.40.50.300">
    <property type="entry name" value="P-loop containing nucleotide triphosphate hydrolases"/>
    <property type="match status" value="2"/>
</dbReference>
<evidence type="ECO:0000259" key="7">
    <source>
        <dbReference type="SMART" id="SM00382"/>
    </source>
</evidence>
<feature type="domain" description="AAA+ ATPase" evidence="7">
    <location>
        <begin position="246"/>
        <end position="382"/>
    </location>
</feature>
<evidence type="ECO:0000256" key="6">
    <source>
        <dbReference type="SAM" id="MobiDB-lite"/>
    </source>
</evidence>
<comment type="similarity">
    <text evidence="1">Belongs to the AAA ATPase family. CDC48 subfamily.</text>
</comment>
<accession>A0A2Z4FJE6</accession>
<dbReference type="FunFam" id="3.40.50.300:FF:000012">
    <property type="entry name" value="Transitional endoplasmic reticulum ATPase"/>
    <property type="match status" value="1"/>
</dbReference>
<dbReference type="InterPro" id="IPR003338">
    <property type="entry name" value="CDC4_N-term_subdom"/>
</dbReference>
<dbReference type="SMART" id="SM00382">
    <property type="entry name" value="AAA"/>
    <property type="match status" value="2"/>
</dbReference>
<keyword evidence="11" id="KW-1185">Reference proteome</keyword>
<dbReference type="SMART" id="SM01073">
    <property type="entry name" value="CDC48_N"/>
    <property type="match status" value="1"/>
</dbReference>